<feature type="signal peptide" evidence="5">
    <location>
        <begin position="1"/>
        <end position="22"/>
    </location>
</feature>
<evidence type="ECO:0000313" key="7">
    <source>
        <dbReference type="EMBL" id="HIW86160.1"/>
    </source>
</evidence>
<dbReference type="PANTHER" id="PTHR35936:SF34">
    <property type="entry name" value="ABC TRANSPORTER EXTRACELLULAR-BINDING PROTEIN YCKB-RELATED"/>
    <property type="match status" value="1"/>
</dbReference>
<evidence type="ECO:0000256" key="2">
    <source>
        <dbReference type="ARBA" id="ARBA00010333"/>
    </source>
</evidence>
<reference evidence="7" key="1">
    <citation type="journal article" date="2021" name="PeerJ">
        <title>Extensive microbial diversity within the chicken gut microbiome revealed by metagenomics and culture.</title>
        <authorList>
            <person name="Gilroy R."/>
            <person name="Ravi A."/>
            <person name="Getino M."/>
            <person name="Pursley I."/>
            <person name="Horton D.L."/>
            <person name="Alikhan N.F."/>
            <person name="Baker D."/>
            <person name="Gharbi K."/>
            <person name="Hall N."/>
            <person name="Watson M."/>
            <person name="Adriaenssens E.M."/>
            <person name="Foster-Nyarko E."/>
            <person name="Jarju S."/>
            <person name="Secka A."/>
            <person name="Antonio M."/>
            <person name="Oren A."/>
            <person name="Chaudhuri R.R."/>
            <person name="La Ragione R."/>
            <person name="Hildebrand F."/>
            <person name="Pallen M.J."/>
        </authorList>
    </citation>
    <scope>NUCLEOTIDE SEQUENCE</scope>
    <source>
        <strain evidence="7">421</strain>
    </source>
</reference>
<dbReference type="Gene3D" id="3.40.190.10">
    <property type="entry name" value="Periplasmic binding protein-like II"/>
    <property type="match status" value="2"/>
</dbReference>
<proteinExistence type="inferred from homology"/>
<dbReference type="PROSITE" id="PS01039">
    <property type="entry name" value="SBP_BACTERIAL_3"/>
    <property type="match status" value="1"/>
</dbReference>
<protein>
    <submittedName>
        <fullName evidence="7">Transporter substrate-binding domain-containing protein</fullName>
    </submittedName>
</protein>
<dbReference type="SUPFAM" id="SSF53850">
    <property type="entry name" value="Periplasmic binding protein-like II"/>
    <property type="match status" value="1"/>
</dbReference>
<reference evidence="7" key="2">
    <citation type="submission" date="2021-04" db="EMBL/GenBank/DDBJ databases">
        <authorList>
            <person name="Gilroy R."/>
        </authorList>
    </citation>
    <scope>NUCLEOTIDE SEQUENCE</scope>
    <source>
        <strain evidence="7">421</strain>
    </source>
</reference>
<evidence type="ECO:0000259" key="6">
    <source>
        <dbReference type="SMART" id="SM00062"/>
    </source>
</evidence>
<gene>
    <name evidence="7" type="ORF">IAA48_06640</name>
</gene>
<dbReference type="PANTHER" id="PTHR35936">
    <property type="entry name" value="MEMBRANE-BOUND LYTIC MUREIN TRANSGLYCOSYLASE F"/>
    <property type="match status" value="1"/>
</dbReference>
<comment type="subcellular location">
    <subcellularLocation>
        <location evidence="1">Cell envelope</location>
    </subcellularLocation>
</comment>
<dbReference type="InterPro" id="IPR001638">
    <property type="entry name" value="Solute-binding_3/MltF_N"/>
</dbReference>
<dbReference type="Pfam" id="PF00497">
    <property type="entry name" value="SBP_bac_3"/>
    <property type="match status" value="1"/>
</dbReference>
<feature type="chain" id="PRO_5038920176" evidence="5">
    <location>
        <begin position="23"/>
        <end position="263"/>
    </location>
</feature>
<evidence type="ECO:0000313" key="8">
    <source>
        <dbReference type="Proteomes" id="UP000824205"/>
    </source>
</evidence>
<keyword evidence="3 5" id="KW-0732">Signal</keyword>
<dbReference type="Proteomes" id="UP000824205">
    <property type="component" value="Unassembled WGS sequence"/>
</dbReference>
<evidence type="ECO:0000256" key="4">
    <source>
        <dbReference type="RuleBase" id="RU003744"/>
    </source>
</evidence>
<dbReference type="SMART" id="SM00062">
    <property type="entry name" value="PBPb"/>
    <property type="match status" value="1"/>
</dbReference>
<dbReference type="AlphaFoldDB" id="A0A9D1UH33"/>
<evidence type="ECO:0000256" key="3">
    <source>
        <dbReference type="ARBA" id="ARBA00022729"/>
    </source>
</evidence>
<dbReference type="EMBL" id="DXGE01000028">
    <property type="protein sequence ID" value="HIW86160.1"/>
    <property type="molecule type" value="Genomic_DNA"/>
</dbReference>
<comment type="caution">
    <text evidence="7">The sequence shown here is derived from an EMBL/GenBank/DDBJ whole genome shotgun (WGS) entry which is preliminary data.</text>
</comment>
<feature type="domain" description="Solute-binding protein family 3/N-terminal" evidence="6">
    <location>
        <begin position="42"/>
        <end position="262"/>
    </location>
</feature>
<sequence>MKKFKKFLAVLLSVLFVAGCFAACSNSEEETSDLAYIQDKGTMIIGITEYAPMNYLDENGDWTGFDTEFAQAVCEKLGVEAQFQVIDWDNKIFELDSKAIDCCWNGMTLTDEVMAAMNCTSAYVKNEQILVMKSNVIGNYTDAASLANLTFAAESGSAGAAAIEDLGYGANCTTVTAQSDALMEVESGSVDACVIDSTMANAMTGEGTSYSDLAAGLILTSEEYGIGFRKDSDVTAEVNQIIEEMKADGSLQELADKYQLTLA</sequence>
<name>A0A9D1UH33_9FIRM</name>
<evidence type="ECO:0000256" key="1">
    <source>
        <dbReference type="ARBA" id="ARBA00004196"/>
    </source>
</evidence>
<comment type="similarity">
    <text evidence="2 4">Belongs to the bacterial solute-binding protein 3 family.</text>
</comment>
<evidence type="ECO:0000256" key="5">
    <source>
        <dbReference type="SAM" id="SignalP"/>
    </source>
</evidence>
<dbReference type="PROSITE" id="PS51257">
    <property type="entry name" value="PROKAR_LIPOPROTEIN"/>
    <property type="match status" value="1"/>
</dbReference>
<dbReference type="InterPro" id="IPR018313">
    <property type="entry name" value="SBP_3_CS"/>
</dbReference>
<organism evidence="7 8">
    <name type="scientific">Candidatus Eubacterium faecipullorum</name>
    <dbReference type="NCBI Taxonomy" id="2838571"/>
    <lineage>
        <taxon>Bacteria</taxon>
        <taxon>Bacillati</taxon>
        <taxon>Bacillota</taxon>
        <taxon>Clostridia</taxon>
        <taxon>Eubacteriales</taxon>
        <taxon>Eubacteriaceae</taxon>
        <taxon>Eubacterium</taxon>
    </lineage>
</organism>
<dbReference type="GO" id="GO:0030313">
    <property type="term" value="C:cell envelope"/>
    <property type="evidence" value="ECO:0007669"/>
    <property type="project" value="UniProtKB-SubCell"/>
</dbReference>
<accession>A0A9D1UH33</accession>